<accession>X0T9F5</accession>
<keyword evidence="1" id="KW-0812">Transmembrane</keyword>
<proteinExistence type="predicted"/>
<dbReference type="EMBL" id="BARS01012782">
    <property type="protein sequence ID" value="GAF90113.1"/>
    <property type="molecule type" value="Genomic_DNA"/>
</dbReference>
<feature type="transmembrane region" description="Helical" evidence="1">
    <location>
        <begin position="12"/>
        <end position="30"/>
    </location>
</feature>
<feature type="transmembrane region" description="Helical" evidence="1">
    <location>
        <begin position="94"/>
        <end position="115"/>
    </location>
</feature>
<name>X0T9F5_9ZZZZ</name>
<protein>
    <recommendedName>
        <fullName evidence="3">DUF2079 domain-containing protein</fullName>
    </recommendedName>
</protein>
<sequence>MKIRCQFFKKIAPFLVLLTFETILFLVNYTQGTFLVGWDNLYPELNFAANLKRNIFAVWQEYRGLGLLDGMAHAANLPHTLFLWLLSLFFPLNLLRYIFIFLMHFLGGLGVFVLLKEWLFKNWPQKTPVSLAGALFYLLNLTTVQM</sequence>
<organism evidence="2">
    <name type="scientific">marine sediment metagenome</name>
    <dbReference type="NCBI Taxonomy" id="412755"/>
    <lineage>
        <taxon>unclassified sequences</taxon>
        <taxon>metagenomes</taxon>
        <taxon>ecological metagenomes</taxon>
    </lineage>
</organism>
<reference evidence="2" key="1">
    <citation type="journal article" date="2014" name="Front. Microbiol.">
        <title>High frequency of phylogenetically diverse reductive dehalogenase-homologous genes in deep subseafloor sedimentary metagenomes.</title>
        <authorList>
            <person name="Kawai M."/>
            <person name="Futagami T."/>
            <person name="Toyoda A."/>
            <person name="Takaki Y."/>
            <person name="Nishi S."/>
            <person name="Hori S."/>
            <person name="Arai W."/>
            <person name="Tsubouchi T."/>
            <person name="Morono Y."/>
            <person name="Uchiyama I."/>
            <person name="Ito T."/>
            <person name="Fujiyama A."/>
            <person name="Inagaki F."/>
            <person name="Takami H."/>
        </authorList>
    </citation>
    <scope>NUCLEOTIDE SEQUENCE</scope>
    <source>
        <strain evidence="2">Expedition CK06-06</strain>
    </source>
</reference>
<evidence type="ECO:0000313" key="2">
    <source>
        <dbReference type="EMBL" id="GAF90113.1"/>
    </source>
</evidence>
<keyword evidence="1" id="KW-1133">Transmembrane helix</keyword>
<evidence type="ECO:0008006" key="3">
    <source>
        <dbReference type="Google" id="ProtNLM"/>
    </source>
</evidence>
<evidence type="ECO:0000256" key="1">
    <source>
        <dbReference type="SAM" id="Phobius"/>
    </source>
</evidence>
<comment type="caution">
    <text evidence="2">The sequence shown here is derived from an EMBL/GenBank/DDBJ whole genome shotgun (WGS) entry which is preliminary data.</text>
</comment>
<keyword evidence="1" id="KW-0472">Membrane</keyword>
<gene>
    <name evidence="2" type="ORF">S01H1_22586</name>
</gene>
<dbReference type="AlphaFoldDB" id="X0T9F5"/>
<feature type="non-terminal residue" evidence="2">
    <location>
        <position position="146"/>
    </location>
</feature>